<dbReference type="EMBL" id="FN654284">
    <property type="protein sequence ID" value="CBY30829.1"/>
    <property type="molecule type" value="Genomic_DNA"/>
</dbReference>
<comment type="similarity">
    <text evidence="1">Belongs to the cornifelin family.</text>
</comment>
<evidence type="ECO:0000256" key="1">
    <source>
        <dbReference type="ARBA" id="ARBA00009024"/>
    </source>
</evidence>
<dbReference type="InterPro" id="IPR006461">
    <property type="entry name" value="PLAC_motif_containing"/>
</dbReference>
<evidence type="ECO:0000313" key="3">
    <source>
        <dbReference type="EMBL" id="CBY30829.1"/>
    </source>
</evidence>
<evidence type="ECO:0008006" key="5">
    <source>
        <dbReference type="Google" id="ProtNLM"/>
    </source>
</evidence>
<dbReference type="InParanoid" id="E4XD54"/>
<accession>E4XD54</accession>
<protein>
    <recommendedName>
        <fullName evidence="5">PLAC8-like protein 1</fullName>
    </recommendedName>
</protein>
<gene>
    <name evidence="2" type="ORF">GSOID_T00008090001</name>
    <name evidence="3" type="ORF">GSOID_T00018720001</name>
</gene>
<sequence length="101" mass="11567">MGSGKWQAGLTESFLTCGEWLKAYCCPCMSLASTARDLGLEYDRTFWLTCCCPHFLFPTAFHHRELIRQRHGIIGSGCDDFWTMFFCFTCVLAQHGIQTKK</sequence>
<name>E4XD54_OIKDI</name>
<proteinExistence type="inferred from homology"/>
<keyword evidence="4" id="KW-1185">Reference proteome</keyword>
<dbReference type="Proteomes" id="UP000001307">
    <property type="component" value="Unassembled WGS sequence"/>
</dbReference>
<dbReference type="OrthoDB" id="1045822at2759"/>
<evidence type="ECO:0000313" key="2">
    <source>
        <dbReference type="EMBL" id="CBY24089.1"/>
    </source>
</evidence>
<organism evidence="2">
    <name type="scientific">Oikopleura dioica</name>
    <name type="common">Tunicate</name>
    <dbReference type="NCBI Taxonomy" id="34765"/>
    <lineage>
        <taxon>Eukaryota</taxon>
        <taxon>Metazoa</taxon>
        <taxon>Chordata</taxon>
        <taxon>Tunicata</taxon>
        <taxon>Appendicularia</taxon>
        <taxon>Copelata</taxon>
        <taxon>Oikopleuridae</taxon>
        <taxon>Oikopleura</taxon>
    </lineage>
</organism>
<dbReference type="EMBL" id="FN653038">
    <property type="protein sequence ID" value="CBY24089.1"/>
    <property type="molecule type" value="Genomic_DNA"/>
</dbReference>
<dbReference type="NCBIfam" id="TIGR01571">
    <property type="entry name" value="A_thal_Cys_rich"/>
    <property type="match status" value="1"/>
</dbReference>
<evidence type="ECO:0000313" key="4">
    <source>
        <dbReference type="Proteomes" id="UP000001307"/>
    </source>
</evidence>
<dbReference type="AlphaFoldDB" id="E4XD54"/>
<dbReference type="Pfam" id="PF04749">
    <property type="entry name" value="PLAC8"/>
    <property type="match status" value="1"/>
</dbReference>
<dbReference type="Proteomes" id="UP000011014">
    <property type="component" value="Unassembled WGS sequence"/>
</dbReference>
<reference evidence="2" key="1">
    <citation type="journal article" date="2010" name="Science">
        <title>Plasticity of animal genome architecture unmasked by rapid evolution of a pelagic tunicate.</title>
        <authorList>
            <person name="Denoeud F."/>
            <person name="Henriet S."/>
            <person name="Mungpakdee S."/>
            <person name="Aury J.M."/>
            <person name="Da Silva C."/>
            <person name="Brinkmann H."/>
            <person name="Mikhaleva J."/>
            <person name="Olsen L.C."/>
            <person name="Jubin C."/>
            <person name="Canestro C."/>
            <person name="Bouquet J.M."/>
            <person name="Danks G."/>
            <person name="Poulain J."/>
            <person name="Campsteijn C."/>
            <person name="Adamski M."/>
            <person name="Cross I."/>
            <person name="Yadetie F."/>
            <person name="Muffato M."/>
            <person name="Louis A."/>
            <person name="Butcher S."/>
            <person name="Tsagkogeorga G."/>
            <person name="Konrad A."/>
            <person name="Singh S."/>
            <person name="Jensen M.F."/>
            <person name="Cong E.H."/>
            <person name="Eikeseth-Otteraa H."/>
            <person name="Noel B."/>
            <person name="Anthouard V."/>
            <person name="Porcel B.M."/>
            <person name="Kachouri-Lafond R."/>
            <person name="Nishino A."/>
            <person name="Ugolini M."/>
            <person name="Chourrout P."/>
            <person name="Nishida H."/>
            <person name="Aasland R."/>
            <person name="Huzurbazar S."/>
            <person name="Westhof E."/>
            <person name="Delsuc F."/>
            <person name="Lehrach H."/>
            <person name="Reinhardt R."/>
            <person name="Weissenbach J."/>
            <person name="Roy S.W."/>
            <person name="Artiguenave F."/>
            <person name="Postlethwait J.H."/>
            <person name="Manak J.R."/>
            <person name="Thompson E.M."/>
            <person name="Jaillon O."/>
            <person name="Du Pasquier L."/>
            <person name="Boudinot P."/>
            <person name="Liberles D.A."/>
            <person name="Volff J.N."/>
            <person name="Philippe H."/>
            <person name="Lenhard B."/>
            <person name="Roest Crollius H."/>
            <person name="Wincker P."/>
            <person name="Chourrout D."/>
        </authorList>
    </citation>
    <scope>NUCLEOTIDE SEQUENCE [LARGE SCALE GENOMIC DNA]</scope>
</reference>